<gene>
    <name evidence="2" type="ORF">PX52LOC_07781</name>
</gene>
<dbReference type="InterPro" id="IPR001447">
    <property type="entry name" value="Arylamine_N-AcTrfase"/>
</dbReference>
<dbReference type="Pfam" id="PF00797">
    <property type="entry name" value="Acetyltransf_2"/>
    <property type="match status" value="1"/>
</dbReference>
<dbReference type="GO" id="GO:0016407">
    <property type="term" value="F:acetyltransferase activity"/>
    <property type="evidence" value="ECO:0007669"/>
    <property type="project" value="InterPro"/>
</dbReference>
<evidence type="ECO:0000313" key="3">
    <source>
        <dbReference type="Proteomes" id="UP000324974"/>
    </source>
</evidence>
<protein>
    <submittedName>
        <fullName evidence="2">Arylamine N-acetyltransferase</fullName>
    </submittedName>
</protein>
<proteinExistence type="inferred from homology"/>
<keyword evidence="3" id="KW-1185">Reference proteome</keyword>
<keyword evidence="2" id="KW-0808">Transferase</keyword>
<dbReference type="Gene3D" id="3.30.2140.10">
    <property type="entry name" value="Arylamine N-acetyltransferase"/>
    <property type="match status" value="1"/>
</dbReference>
<dbReference type="EMBL" id="CP042425">
    <property type="protein sequence ID" value="QEL20674.1"/>
    <property type="molecule type" value="Genomic_DNA"/>
</dbReference>
<evidence type="ECO:0000256" key="1">
    <source>
        <dbReference type="ARBA" id="ARBA00006547"/>
    </source>
</evidence>
<comment type="similarity">
    <text evidence="1">Belongs to the arylamine N-acetyltransferase family.</text>
</comment>
<dbReference type="AlphaFoldDB" id="A0A5C1ATX7"/>
<name>A0A5C1ATX7_9BACT</name>
<dbReference type="KEGG" id="lrs:PX52LOC_07781"/>
<sequence>MYEFTLEEMPAVDREVGNWWTSTCPQSRFRQNLTVTLASPDGTRLSVLNREFTRRRGAEVLERFEFSDAGHLLRVLGERFGIRLPSDTTFSIP</sequence>
<dbReference type="Proteomes" id="UP000324974">
    <property type="component" value="Chromosome"/>
</dbReference>
<dbReference type="SUPFAM" id="SSF54001">
    <property type="entry name" value="Cysteine proteinases"/>
    <property type="match status" value="1"/>
</dbReference>
<dbReference type="InterPro" id="IPR038765">
    <property type="entry name" value="Papain-like_cys_pep_sf"/>
</dbReference>
<evidence type="ECO:0000313" key="2">
    <source>
        <dbReference type="EMBL" id="QEL20674.1"/>
    </source>
</evidence>
<organism evidence="2 3">
    <name type="scientific">Limnoglobus roseus</name>
    <dbReference type="NCBI Taxonomy" id="2598579"/>
    <lineage>
        <taxon>Bacteria</taxon>
        <taxon>Pseudomonadati</taxon>
        <taxon>Planctomycetota</taxon>
        <taxon>Planctomycetia</taxon>
        <taxon>Gemmatales</taxon>
        <taxon>Gemmataceae</taxon>
        <taxon>Limnoglobus</taxon>
    </lineage>
</organism>
<accession>A0A5C1ATX7</accession>
<reference evidence="3" key="1">
    <citation type="submission" date="2019-08" db="EMBL/GenBank/DDBJ databases">
        <title>Limnoglobus roseus gen. nov., sp. nov., a novel freshwater planctomycete with a giant genome from the family Gemmataceae.</title>
        <authorList>
            <person name="Kulichevskaya I.S."/>
            <person name="Naumoff D.G."/>
            <person name="Miroshnikov K."/>
            <person name="Ivanova A."/>
            <person name="Philippov D.A."/>
            <person name="Hakobyan A."/>
            <person name="Rijpstra I.C."/>
            <person name="Sinninghe Damste J.S."/>
            <person name="Liesack W."/>
            <person name="Dedysh S.N."/>
        </authorList>
    </citation>
    <scope>NUCLEOTIDE SEQUENCE [LARGE SCALE GENOMIC DNA]</scope>
    <source>
        <strain evidence="3">PX52</strain>
    </source>
</reference>